<accession>A0ABZ0D4H7</accession>
<protein>
    <submittedName>
        <fullName evidence="1">Uncharacterized protein</fullName>
    </submittedName>
</protein>
<reference evidence="1 2" key="1">
    <citation type="submission" date="2022-08" db="EMBL/GenBank/DDBJ databases">
        <title>Whole genome sequencing-based tracing of a 2022 introduction and outbreak of Xanthomonas hortorum pv. pelargonii.</title>
        <authorList>
            <person name="Iruegas-Bocardo F."/>
            <person name="Weisberg A.K."/>
            <person name="Riutta E.R."/>
            <person name="Kilday K."/>
            <person name="Bonkowski J.C."/>
            <person name="Creswell T."/>
            <person name="Daughtrey M.L."/>
            <person name="Rane K."/>
            <person name="Grunwald N.J."/>
            <person name="Chang J.H."/>
            <person name="Putnam M.L."/>
        </authorList>
    </citation>
    <scope>NUCLEOTIDE SEQUENCE [LARGE SCALE GENOMIC DNA]</scope>
    <source>
        <strain evidence="1 2">22-325</strain>
    </source>
</reference>
<keyword evidence="2" id="KW-1185">Reference proteome</keyword>
<evidence type="ECO:0000313" key="1">
    <source>
        <dbReference type="EMBL" id="WOB25124.1"/>
    </source>
</evidence>
<organism evidence="1 2">
    <name type="scientific">Xanthomonas dyei</name>
    <dbReference type="NCBI Taxonomy" id="743699"/>
    <lineage>
        <taxon>Bacteria</taxon>
        <taxon>Pseudomonadati</taxon>
        <taxon>Pseudomonadota</taxon>
        <taxon>Gammaproteobacteria</taxon>
        <taxon>Lysobacterales</taxon>
        <taxon>Lysobacteraceae</taxon>
        <taxon>Xanthomonas</taxon>
    </lineage>
</organism>
<dbReference type="RefSeq" id="WP_316687061.1">
    <property type="nucleotide sequence ID" value="NZ_CP103837.1"/>
</dbReference>
<sequence length="155" mass="15758">MLPTMAIAQKTSAVDAKQRLRPGSVVRAGSATPPPGGKVAARIGSFLPVLEPPAGTARNQSAAPARALAAAVNERTDRVLPARPQMQLTGTTPATATALAGESGGNIVYTSQANGKAVIADAWIDQAQHAATHLQGRSGHAQASPVVLQAVMQPM</sequence>
<gene>
    <name evidence="1" type="ORF">NYR99_15300</name>
</gene>
<dbReference type="Proteomes" id="UP001304534">
    <property type="component" value="Chromosome"/>
</dbReference>
<name>A0ABZ0D4H7_9XANT</name>
<evidence type="ECO:0000313" key="2">
    <source>
        <dbReference type="Proteomes" id="UP001304534"/>
    </source>
</evidence>
<proteinExistence type="predicted"/>
<dbReference type="EMBL" id="CP103840">
    <property type="protein sequence ID" value="WOB25124.1"/>
    <property type="molecule type" value="Genomic_DNA"/>
</dbReference>
<dbReference type="GeneID" id="95585268"/>